<dbReference type="SUPFAM" id="SSF88659">
    <property type="entry name" value="Sigma3 and sigma4 domains of RNA polymerase sigma factors"/>
    <property type="match status" value="1"/>
</dbReference>
<dbReference type="Gene3D" id="1.10.10.10">
    <property type="entry name" value="Winged helix-like DNA-binding domain superfamily/Winged helix DNA-binding domain"/>
    <property type="match status" value="1"/>
</dbReference>
<dbReference type="GO" id="GO:0003677">
    <property type="term" value="F:DNA binding"/>
    <property type="evidence" value="ECO:0007669"/>
    <property type="project" value="InterPro"/>
</dbReference>
<dbReference type="InterPro" id="IPR013324">
    <property type="entry name" value="RNA_pol_sigma_r3/r4-like"/>
</dbReference>
<dbReference type="Proteomes" id="UP000826722">
    <property type="component" value="Chromosome"/>
</dbReference>
<dbReference type="InterPro" id="IPR039425">
    <property type="entry name" value="RNA_pol_sigma-70-like"/>
</dbReference>
<dbReference type="PANTHER" id="PTHR43133:SF63">
    <property type="entry name" value="RNA POLYMERASE SIGMA FACTOR FECI-RELATED"/>
    <property type="match status" value="1"/>
</dbReference>
<sequence length="191" mass="22069">MLTTIELPSSRTNNMLWYGLDLSWAYADLLPGIRRQTSCVQLAYDVLHDALLRFALTKNPERITQPHAYLRTVVKNILADNYREMARFVPFLMETPETSSDSNDQITTHQIEDAFSPSPEHLADLQQRLQALQRIIDCLPPKCREVFWLFRIEGIHQTEIADKLGISVNMVERHVIRALVDLRSARDLLLN</sequence>
<reference evidence="6" key="1">
    <citation type="journal article" date="2021" name="Arch. Microbiol.">
        <title>Methyloradius palustris gen. nov., sp. nov., a methanol-oxidizing bacterium isolated from snow.</title>
        <authorList>
            <person name="Miyadera T."/>
            <person name="Kojima H."/>
            <person name="Fukui M."/>
        </authorList>
    </citation>
    <scope>NUCLEOTIDE SEQUENCE</scope>
    <source>
        <strain evidence="6">Zm11</strain>
    </source>
</reference>
<keyword evidence="2" id="KW-0805">Transcription regulation</keyword>
<proteinExistence type="inferred from homology"/>
<comment type="similarity">
    <text evidence="1">Belongs to the sigma-70 factor family. ECF subfamily.</text>
</comment>
<dbReference type="SUPFAM" id="SSF88946">
    <property type="entry name" value="Sigma2 domain of RNA polymerase sigma factors"/>
    <property type="match status" value="1"/>
</dbReference>
<evidence type="ECO:0000259" key="5">
    <source>
        <dbReference type="Pfam" id="PF08281"/>
    </source>
</evidence>
<gene>
    <name evidence="6" type="ORF">ZMTM_19180</name>
</gene>
<dbReference type="Pfam" id="PF08281">
    <property type="entry name" value="Sigma70_r4_2"/>
    <property type="match status" value="1"/>
</dbReference>
<dbReference type="InterPro" id="IPR014284">
    <property type="entry name" value="RNA_pol_sigma-70_dom"/>
</dbReference>
<dbReference type="InterPro" id="IPR036388">
    <property type="entry name" value="WH-like_DNA-bd_sf"/>
</dbReference>
<dbReference type="InterPro" id="IPR013249">
    <property type="entry name" value="RNA_pol_sigma70_r4_t2"/>
</dbReference>
<name>A0A8D5GF97_9PROT</name>
<keyword evidence="7" id="KW-1185">Reference proteome</keyword>
<keyword evidence="4" id="KW-0804">Transcription</keyword>
<dbReference type="NCBIfam" id="TIGR02937">
    <property type="entry name" value="sigma70-ECF"/>
    <property type="match status" value="1"/>
</dbReference>
<dbReference type="InterPro" id="IPR013325">
    <property type="entry name" value="RNA_pol_sigma_r2"/>
</dbReference>
<dbReference type="PANTHER" id="PTHR43133">
    <property type="entry name" value="RNA POLYMERASE ECF-TYPE SIGMA FACTO"/>
    <property type="match status" value="1"/>
</dbReference>
<evidence type="ECO:0000256" key="1">
    <source>
        <dbReference type="ARBA" id="ARBA00010641"/>
    </source>
</evidence>
<evidence type="ECO:0000256" key="2">
    <source>
        <dbReference type="ARBA" id="ARBA00023015"/>
    </source>
</evidence>
<evidence type="ECO:0000256" key="4">
    <source>
        <dbReference type="ARBA" id="ARBA00023163"/>
    </source>
</evidence>
<keyword evidence="3" id="KW-0731">Sigma factor</keyword>
<protein>
    <recommendedName>
        <fullName evidence="5">RNA polymerase sigma factor 70 region 4 type 2 domain-containing protein</fullName>
    </recommendedName>
</protein>
<evidence type="ECO:0000313" key="7">
    <source>
        <dbReference type="Proteomes" id="UP000826722"/>
    </source>
</evidence>
<evidence type="ECO:0000256" key="3">
    <source>
        <dbReference type="ARBA" id="ARBA00023082"/>
    </source>
</evidence>
<dbReference type="RefSeq" id="WP_225907011.1">
    <property type="nucleotide sequence ID" value="NZ_AP024110.1"/>
</dbReference>
<organism evidence="6 7">
    <name type="scientific">Methyloradius palustris</name>
    <dbReference type="NCBI Taxonomy" id="2778876"/>
    <lineage>
        <taxon>Bacteria</taxon>
        <taxon>Pseudomonadati</taxon>
        <taxon>Pseudomonadota</taxon>
        <taxon>Betaproteobacteria</taxon>
        <taxon>Nitrosomonadales</taxon>
        <taxon>Methylophilaceae</taxon>
        <taxon>Methyloradius</taxon>
    </lineage>
</organism>
<feature type="domain" description="RNA polymerase sigma factor 70 region 4 type 2" evidence="5">
    <location>
        <begin position="130"/>
        <end position="181"/>
    </location>
</feature>
<dbReference type="AlphaFoldDB" id="A0A8D5GF97"/>
<accession>A0A8D5GF97</accession>
<dbReference type="KEGG" id="mpau:ZMTM_19180"/>
<evidence type="ECO:0000313" key="6">
    <source>
        <dbReference type="EMBL" id="BCM25659.1"/>
    </source>
</evidence>
<dbReference type="GO" id="GO:0006352">
    <property type="term" value="P:DNA-templated transcription initiation"/>
    <property type="evidence" value="ECO:0007669"/>
    <property type="project" value="InterPro"/>
</dbReference>
<dbReference type="GO" id="GO:0016987">
    <property type="term" value="F:sigma factor activity"/>
    <property type="evidence" value="ECO:0007669"/>
    <property type="project" value="UniProtKB-KW"/>
</dbReference>
<dbReference type="EMBL" id="AP024110">
    <property type="protein sequence ID" value="BCM25659.1"/>
    <property type="molecule type" value="Genomic_DNA"/>
</dbReference>
<dbReference type="CDD" id="cd06171">
    <property type="entry name" value="Sigma70_r4"/>
    <property type="match status" value="1"/>
</dbReference>